<keyword evidence="2" id="KW-1185">Reference proteome</keyword>
<proteinExistence type="predicted"/>
<name>A0ABX9G1R3_9ENTR</name>
<evidence type="ECO:0000313" key="2">
    <source>
        <dbReference type="Proteomes" id="UP000253201"/>
    </source>
</evidence>
<dbReference type="Proteomes" id="UP000253201">
    <property type="component" value="Unassembled WGS sequence"/>
</dbReference>
<sequence>MSQQLDGSAIQQVKDLVLSGYHLKDIDAMACPSALIPEGTRVQSLENLSTKRFRFRGAMDTTSIDDFVRYSTGYTSEEEKARCFIDADNMLARSIFNIGTLDDPGHADNVASIKLKKTAPFRALLAINGDHLSQKQIAEWLEDWSDYLTAFDADGTVIKITQAAQAVRRVTIQQTNSADHEDSDFSGKKSLMQSIEASSKDVMPVAFEFKCVPYEGLGERAFSMRNSLLKSSDPVFVLRIVQLEAQEEAIANEFRDLLIGKFDGEPVETFIGNFKA</sequence>
<gene>
    <name evidence="1" type="ORF">DFQ50_104382</name>
</gene>
<organism evidence="1 2">
    <name type="scientific">Pseudocitrobacter faecalis</name>
    <dbReference type="NCBI Taxonomy" id="1398493"/>
    <lineage>
        <taxon>Bacteria</taxon>
        <taxon>Pseudomonadati</taxon>
        <taxon>Pseudomonadota</taxon>
        <taxon>Gammaproteobacteria</taxon>
        <taxon>Enterobacterales</taxon>
        <taxon>Enterobacteriaceae</taxon>
        <taxon>Pseudocitrobacter</taxon>
    </lineage>
</organism>
<dbReference type="Pfam" id="PF10065">
    <property type="entry name" value="DUF2303"/>
    <property type="match status" value="1"/>
</dbReference>
<accession>A0ABX9G1R3</accession>
<dbReference type="RefSeq" id="WP_113858035.1">
    <property type="nucleotide sequence ID" value="NZ_QNRL01000004.1"/>
</dbReference>
<dbReference type="EMBL" id="QNRL01000004">
    <property type="protein sequence ID" value="RBP11851.1"/>
    <property type="molecule type" value="Genomic_DNA"/>
</dbReference>
<dbReference type="InterPro" id="IPR019276">
    <property type="entry name" value="DUF2303"/>
</dbReference>
<protein>
    <submittedName>
        <fullName evidence="1">Uncharacterized protein YfdQ (DUF2303 family)</fullName>
    </submittedName>
</protein>
<reference evidence="1 2" key="1">
    <citation type="submission" date="2018-06" db="EMBL/GenBank/DDBJ databases">
        <title>Genomic Encyclopedia of Type Strains, Phase IV (KMG-IV): sequencing the most valuable type-strain genomes for metagenomic binning, comparative biology and taxonomic classification.</title>
        <authorList>
            <person name="Goeker M."/>
        </authorList>
    </citation>
    <scope>NUCLEOTIDE SEQUENCE [LARGE SCALE GENOMIC DNA]</scope>
    <source>
        <strain evidence="1 2">DSM 27453</strain>
    </source>
</reference>
<comment type="caution">
    <text evidence="1">The sequence shown here is derived from an EMBL/GenBank/DDBJ whole genome shotgun (WGS) entry which is preliminary data.</text>
</comment>
<evidence type="ECO:0000313" key="1">
    <source>
        <dbReference type="EMBL" id="RBP11851.1"/>
    </source>
</evidence>